<dbReference type="RefSeq" id="WP_065656438.1">
    <property type="nucleotide sequence ID" value="NZ_LT009749.1"/>
</dbReference>
<keyword evidence="2" id="KW-1133">Transmembrane helix</keyword>
<evidence type="ECO:0000256" key="1">
    <source>
        <dbReference type="SAM" id="MobiDB-lite"/>
    </source>
</evidence>
<feature type="transmembrane region" description="Helical" evidence="2">
    <location>
        <begin position="38"/>
        <end position="59"/>
    </location>
</feature>
<keyword evidence="2" id="KW-0472">Membrane</keyword>
<protein>
    <submittedName>
        <fullName evidence="3">NAD(P)+ transhydrogenase beta chain (Modular protein)</fullName>
    </submittedName>
</protein>
<feature type="transmembrane region" description="Helical" evidence="2">
    <location>
        <begin position="12"/>
        <end position="32"/>
    </location>
</feature>
<keyword evidence="2" id="KW-0812">Transmembrane</keyword>
<reference evidence="3 4" key="1">
    <citation type="submission" date="2016-01" db="EMBL/GenBank/DDBJ databases">
        <authorList>
            <person name="Oliw E.H."/>
        </authorList>
    </citation>
    <scope>NUCLEOTIDE SEQUENCE [LARGE SCALE GENOMIC DNA]</scope>
    <source>
        <strain evidence="3 4">Zutra 3-1</strain>
    </source>
</reference>
<evidence type="ECO:0000313" key="3">
    <source>
        <dbReference type="EMBL" id="CUX41532.1"/>
    </source>
</evidence>
<proteinExistence type="predicted"/>
<dbReference type="AlphaFoldDB" id="A0A1S7QSN7"/>
<gene>
    <name evidence="3" type="ORF">AGR7C_Lc100142</name>
</gene>
<name>A0A1S7QSN7_9HYPH</name>
<sequence length="98" mass="10666">MKKPSYRTSKAQLWVSFWFAWSVIVGIVWAGLDGSENAVALANIVIPSMILLIAAMLGIHRFAGAMDFANAQRADSVLPSSPPYNPRDVPAEFSEGSR</sequence>
<organism evidence="3 4">
    <name type="scientific">Agrobacterium deltaense Zutra 3/1</name>
    <dbReference type="NCBI Taxonomy" id="1183427"/>
    <lineage>
        <taxon>Bacteria</taxon>
        <taxon>Pseudomonadati</taxon>
        <taxon>Pseudomonadota</taxon>
        <taxon>Alphaproteobacteria</taxon>
        <taxon>Hyphomicrobiales</taxon>
        <taxon>Rhizobiaceae</taxon>
        <taxon>Rhizobium/Agrobacterium group</taxon>
        <taxon>Agrobacterium</taxon>
    </lineage>
</organism>
<feature type="region of interest" description="Disordered" evidence="1">
    <location>
        <begin position="76"/>
        <end position="98"/>
    </location>
</feature>
<dbReference type="Proteomes" id="UP000191987">
    <property type="component" value="Unassembled WGS sequence"/>
</dbReference>
<evidence type="ECO:0000256" key="2">
    <source>
        <dbReference type="SAM" id="Phobius"/>
    </source>
</evidence>
<accession>A0A1S7QSN7</accession>
<evidence type="ECO:0000313" key="4">
    <source>
        <dbReference type="Proteomes" id="UP000191987"/>
    </source>
</evidence>
<dbReference type="EMBL" id="FBWG01000028">
    <property type="protein sequence ID" value="CUX41532.1"/>
    <property type="molecule type" value="Genomic_DNA"/>
</dbReference>